<name>A0A843XX54_COLES</name>
<reference evidence="2" key="1">
    <citation type="submission" date="2017-07" db="EMBL/GenBank/DDBJ databases">
        <title>Taro Niue Genome Assembly and Annotation.</title>
        <authorList>
            <person name="Atibalentja N."/>
            <person name="Keating K."/>
            <person name="Fields C.J."/>
        </authorList>
    </citation>
    <scope>NUCLEOTIDE SEQUENCE</scope>
    <source>
        <strain evidence="2">Niue_2</strain>
        <tissue evidence="2">Leaf</tissue>
    </source>
</reference>
<gene>
    <name evidence="2" type="ORF">Taro_056946</name>
</gene>
<evidence type="ECO:0000313" key="3">
    <source>
        <dbReference type="Proteomes" id="UP000652761"/>
    </source>
</evidence>
<keyword evidence="3" id="KW-1185">Reference proteome</keyword>
<sequence length="101" mass="11242">MQRYAFVLTSDRLPSLILVEARLAQVQTGSHHHIWRRLWERRCHGSRTNLIPERRKQGDEVPLVTRGLSPSIPPGDVVIAPVDANHDVPTPPAAAPTTALE</sequence>
<dbReference type="Proteomes" id="UP000652761">
    <property type="component" value="Unassembled WGS sequence"/>
</dbReference>
<accession>A0A843XX54</accession>
<feature type="non-terminal residue" evidence="2">
    <location>
        <position position="101"/>
    </location>
</feature>
<organism evidence="2 3">
    <name type="scientific">Colocasia esculenta</name>
    <name type="common">Wild taro</name>
    <name type="synonym">Arum esculentum</name>
    <dbReference type="NCBI Taxonomy" id="4460"/>
    <lineage>
        <taxon>Eukaryota</taxon>
        <taxon>Viridiplantae</taxon>
        <taxon>Streptophyta</taxon>
        <taxon>Embryophyta</taxon>
        <taxon>Tracheophyta</taxon>
        <taxon>Spermatophyta</taxon>
        <taxon>Magnoliopsida</taxon>
        <taxon>Liliopsida</taxon>
        <taxon>Araceae</taxon>
        <taxon>Aroideae</taxon>
        <taxon>Colocasieae</taxon>
        <taxon>Colocasia</taxon>
    </lineage>
</organism>
<dbReference type="EMBL" id="NMUH01018386">
    <property type="protein sequence ID" value="MQM23876.1"/>
    <property type="molecule type" value="Genomic_DNA"/>
</dbReference>
<evidence type="ECO:0000313" key="2">
    <source>
        <dbReference type="EMBL" id="MQM23876.1"/>
    </source>
</evidence>
<dbReference type="AlphaFoldDB" id="A0A843XX54"/>
<feature type="region of interest" description="Disordered" evidence="1">
    <location>
        <begin position="75"/>
        <end position="101"/>
    </location>
</feature>
<comment type="caution">
    <text evidence="2">The sequence shown here is derived from an EMBL/GenBank/DDBJ whole genome shotgun (WGS) entry which is preliminary data.</text>
</comment>
<proteinExistence type="predicted"/>
<protein>
    <submittedName>
        <fullName evidence="2">Uncharacterized protein</fullName>
    </submittedName>
</protein>
<evidence type="ECO:0000256" key="1">
    <source>
        <dbReference type="SAM" id="MobiDB-lite"/>
    </source>
</evidence>